<dbReference type="SUPFAM" id="SSF54928">
    <property type="entry name" value="RNA-binding domain, RBD"/>
    <property type="match status" value="1"/>
</dbReference>
<protein>
    <recommendedName>
        <fullName evidence="3">RRM domain-containing protein</fullName>
    </recommendedName>
</protein>
<dbReference type="GO" id="GO:0003723">
    <property type="term" value="F:RNA binding"/>
    <property type="evidence" value="ECO:0007669"/>
    <property type="project" value="UniProtKB-UniRule"/>
</dbReference>
<gene>
    <name evidence="4" type="ORF">EHS25_009659</name>
</gene>
<dbReference type="AlphaFoldDB" id="A0A427YJV4"/>
<dbReference type="CDD" id="cd00590">
    <property type="entry name" value="RRM_SF"/>
    <property type="match status" value="1"/>
</dbReference>
<keyword evidence="1" id="KW-0694">RNA-binding</keyword>
<evidence type="ECO:0000256" key="1">
    <source>
        <dbReference type="PROSITE-ProRule" id="PRU00176"/>
    </source>
</evidence>
<dbReference type="InterPro" id="IPR035979">
    <property type="entry name" value="RBD_domain_sf"/>
</dbReference>
<evidence type="ECO:0000313" key="4">
    <source>
        <dbReference type="EMBL" id="RSH91360.1"/>
    </source>
</evidence>
<dbReference type="Proteomes" id="UP000279259">
    <property type="component" value="Unassembled WGS sequence"/>
</dbReference>
<evidence type="ECO:0000256" key="2">
    <source>
        <dbReference type="SAM" id="MobiDB-lite"/>
    </source>
</evidence>
<dbReference type="InterPro" id="IPR000504">
    <property type="entry name" value="RRM_dom"/>
</dbReference>
<dbReference type="Gene3D" id="3.30.70.330">
    <property type="match status" value="1"/>
</dbReference>
<evidence type="ECO:0000259" key="3">
    <source>
        <dbReference type="PROSITE" id="PS50102"/>
    </source>
</evidence>
<feature type="compositionally biased region" description="Basic and acidic residues" evidence="2">
    <location>
        <begin position="221"/>
        <end position="236"/>
    </location>
</feature>
<sequence length="250" mass="26138">MAYNYANPFQAQAPSRSTFGAASGSSGYQVLFGGLPLDVTEKDIRDLLVNEPLGLAASTTSVTAFHGSNGQFLGLALVQVAHEVDAERIRREYSGQTIDGNTPCSLCHTSSLQIGPSGQGRSETGPDKAKSGDVVQAAGIGAVGEVEQAGPGESVAKGKADDQKANLKASGSPGAGLLSRLNKTKAKPKASTGKEKAARAKKSMAMDVDKPVKAKPAQKPVVKEKPKPKTQEELDEEMRAYERARRFAAA</sequence>
<feature type="compositionally biased region" description="Basic and acidic residues" evidence="2">
    <location>
        <begin position="156"/>
        <end position="165"/>
    </location>
</feature>
<keyword evidence="5" id="KW-1185">Reference proteome</keyword>
<dbReference type="STRING" id="1890683.A0A427YJV4"/>
<feature type="region of interest" description="Disordered" evidence="2">
    <location>
        <begin position="110"/>
        <end position="132"/>
    </location>
</feature>
<organism evidence="4 5">
    <name type="scientific">Saitozyma podzolica</name>
    <dbReference type="NCBI Taxonomy" id="1890683"/>
    <lineage>
        <taxon>Eukaryota</taxon>
        <taxon>Fungi</taxon>
        <taxon>Dikarya</taxon>
        <taxon>Basidiomycota</taxon>
        <taxon>Agaricomycotina</taxon>
        <taxon>Tremellomycetes</taxon>
        <taxon>Tremellales</taxon>
        <taxon>Trimorphomycetaceae</taxon>
        <taxon>Saitozyma</taxon>
    </lineage>
</organism>
<feature type="compositionally biased region" description="Polar residues" evidence="2">
    <location>
        <begin position="110"/>
        <end position="122"/>
    </location>
</feature>
<reference evidence="4 5" key="1">
    <citation type="submission" date="2018-11" db="EMBL/GenBank/DDBJ databases">
        <title>Genome sequence of Saitozyma podzolica DSM 27192.</title>
        <authorList>
            <person name="Aliyu H."/>
            <person name="Gorte O."/>
            <person name="Ochsenreither K."/>
        </authorList>
    </citation>
    <scope>NUCLEOTIDE SEQUENCE [LARGE SCALE GENOMIC DNA]</scope>
    <source>
        <strain evidence="4 5">DSM 27192</strain>
    </source>
</reference>
<dbReference type="InterPro" id="IPR012677">
    <property type="entry name" value="Nucleotide-bd_a/b_plait_sf"/>
</dbReference>
<dbReference type="PROSITE" id="PS50102">
    <property type="entry name" value="RRM"/>
    <property type="match status" value="1"/>
</dbReference>
<feature type="domain" description="RRM" evidence="3">
    <location>
        <begin position="28"/>
        <end position="101"/>
    </location>
</feature>
<name>A0A427YJV4_9TREE</name>
<accession>A0A427YJV4</accession>
<dbReference type="EMBL" id="RSCD01000008">
    <property type="protein sequence ID" value="RSH91360.1"/>
    <property type="molecule type" value="Genomic_DNA"/>
</dbReference>
<dbReference type="Pfam" id="PF00076">
    <property type="entry name" value="RRM_1"/>
    <property type="match status" value="1"/>
</dbReference>
<feature type="region of interest" description="Disordered" evidence="2">
    <location>
        <begin position="144"/>
        <end position="236"/>
    </location>
</feature>
<evidence type="ECO:0000313" key="5">
    <source>
        <dbReference type="Proteomes" id="UP000279259"/>
    </source>
</evidence>
<dbReference type="OrthoDB" id="2564627at2759"/>
<comment type="caution">
    <text evidence="4">The sequence shown here is derived from an EMBL/GenBank/DDBJ whole genome shotgun (WGS) entry which is preliminary data.</text>
</comment>
<proteinExistence type="predicted"/>